<feature type="chain" id="PRO_5042292236" evidence="2">
    <location>
        <begin position="31"/>
        <end position="362"/>
    </location>
</feature>
<feature type="region of interest" description="Disordered" evidence="1">
    <location>
        <begin position="155"/>
        <end position="362"/>
    </location>
</feature>
<evidence type="ECO:0000256" key="1">
    <source>
        <dbReference type="SAM" id="MobiDB-lite"/>
    </source>
</evidence>
<organism evidence="3 4">
    <name type="scientific">Cylindrotheca closterium</name>
    <dbReference type="NCBI Taxonomy" id="2856"/>
    <lineage>
        <taxon>Eukaryota</taxon>
        <taxon>Sar</taxon>
        <taxon>Stramenopiles</taxon>
        <taxon>Ochrophyta</taxon>
        <taxon>Bacillariophyta</taxon>
        <taxon>Bacillariophyceae</taxon>
        <taxon>Bacillariophycidae</taxon>
        <taxon>Bacillariales</taxon>
        <taxon>Bacillariaceae</taxon>
        <taxon>Cylindrotheca</taxon>
    </lineage>
</organism>
<feature type="compositionally biased region" description="Basic and acidic residues" evidence="1">
    <location>
        <begin position="157"/>
        <end position="176"/>
    </location>
</feature>
<feature type="compositionally biased region" description="Acidic residues" evidence="1">
    <location>
        <begin position="218"/>
        <end position="238"/>
    </location>
</feature>
<sequence length="362" mass="39817">MITVRKNHSRILCTLVLLSCLCAFVQQAEAFTTFSKFSLSGLKQNARHHGELKVYAPNGSGYATPEDETSELPDSYDPMMEYPGTMRPGRTPENMPFHDLPIADTDPDPVPWPHFQQIEWHHKWAPPHPHPVPMEEFIEQQGRWATPELEAAMRAGNRRDARQRREMQEEQKRDTLIMDDDDDDDDDRPQDLGEGMFGQLGSTADEAITAAATSPDQVETDEAEEETEDDDGNLDDFLLDLGLDSFEDDDDESEESGDAASAPPPSATTGLEDIIVGGEDDDDNSPEETPTSGVTASIDVSADEDLDLDLGLDDEDGITSDGVSTVPLEDFGDDDGLDTESFFDDGGFDYDSGGDFDGGDVW</sequence>
<comment type="caution">
    <text evidence="3">The sequence shown here is derived from an EMBL/GenBank/DDBJ whole genome shotgun (WGS) entry which is preliminary data.</text>
</comment>
<feature type="signal peptide" evidence="2">
    <location>
        <begin position="1"/>
        <end position="30"/>
    </location>
</feature>
<feature type="compositionally biased region" description="Acidic residues" evidence="1">
    <location>
        <begin position="330"/>
        <end position="362"/>
    </location>
</feature>
<feature type="compositionally biased region" description="Acidic residues" evidence="1">
    <location>
        <begin position="301"/>
        <end position="318"/>
    </location>
</feature>
<evidence type="ECO:0000313" key="3">
    <source>
        <dbReference type="EMBL" id="CAJ1931790.1"/>
    </source>
</evidence>
<feature type="compositionally biased region" description="Acidic residues" evidence="1">
    <location>
        <begin position="245"/>
        <end position="257"/>
    </location>
</feature>
<protein>
    <submittedName>
        <fullName evidence="3">Uncharacterized protein</fullName>
    </submittedName>
</protein>
<dbReference type="EMBL" id="CAKOGP040000180">
    <property type="protein sequence ID" value="CAJ1931790.1"/>
    <property type="molecule type" value="Genomic_DNA"/>
</dbReference>
<evidence type="ECO:0000256" key="2">
    <source>
        <dbReference type="SAM" id="SignalP"/>
    </source>
</evidence>
<keyword evidence="2" id="KW-0732">Signal</keyword>
<keyword evidence="4" id="KW-1185">Reference proteome</keyword>
<reference evidence="3" key="1">
    <citation type="submission" date="2023-08" db="EMBL/GenBank/DDBJ databases">
        <authorList>
            <person name="Audoor S."/>
            <person name="Bilcke G."/>
        </authorList>
    </citation>
    <scope>NUCLEOTIDE SEQUENCE</scope>
</reference>
<feature type="region of interest" description="Disordered" evidence="1">
    <location>
        <begin position="55"/>
        <end position="76"/>
    </location>
</feature>
<feature type="compositionally biased region" description="Acidic residues" evidence="1">
    <location>
        <begin position="177"/>
        <end position="188"/>
    </location>
</feature>
<accession>A0AAD2CEZ7</accession>
<proteinExistence type="predicted"/>
<dbReference type="AlphaFoldDB" id="A0AAD2CEZ7"/>
<gene>
    <name evidence="3" type="ORF">CYCCA115_LOCUS2546</name>
</gene>
<evidence type="ECO:0000313" key="4">
    <source>
        <dbReference type="Proteomes" id="UP001295423"/>
    </source>
</evidence>
<dbReference type="Proteomes" id="UP001295423">
    <property type="component" value="Unassembled WGS sequence"/>
</dbReference>
<name>A0AAD2CEZ7_9STRA</name>